<feature type="domain" description="LytR/CpsA/Psr regulator C-terminal" evidence="5">
    <location>
        <begin position="404"/>
        <end position="489"/>
    </location>
</feature>
<dbReference type="PANTHER" id="PTHR33392">
    <property type="entry name" value="POLYISOPRENYL-TEICHOIC ACID--PEPTIDOGLYCAN TEICHOIC ACID TRANSFERASE TAGU"/>
    <property type="match status" value="1"/>
</dbReference>
<dbReference type="Proteomes" id="UP000310263">
    <property type="component" value="Unassembled WGS sequence"/>
</dbReference>
<feature type="region of interest" description="Disordered" evidence="2">
    <location>
        <begin position="1"/>
        <end position="34"/>
    </location>
</feature>
<dbReference type="EMBL" id="SRYE01000002">
    <property type="protein sequence ID" value="TGY62597.1"/>
    <property type="molecule type" value="Genomic_DNA"/>
</dbReference>
<keyword evidence="7" id="KW-1185">Reference proteome</keyword>
<evidence type="ECO:0000259" key="4">
    <source>
        <dbReference type="Pfam" id="PF03816"/>
    </source>
</evidence>
<dbReference type="Pfam" id="PF03816">
    <property type="entry name" value="LytR_cpsA_psr"/>
    <property type="match status" value="1"/>
</dbReference>
<evidence type="ECO:0000256" key="1">
    <source>
        <dbReference type="ARBA" id="ARBA00006068"/>
    </source>
</evidence>
<sequence length="494" mass="53224">MTSLPTFPAKRGFPLSKHRRTQQPEAQDLSRQSAVEHYSAARKRRSLHKRIRVAVIIVLCVILTGGGIAWAYLSNIENRLHEGVNDKLRGTLTNVQADDPFYMLLLGVDKSEQRAESAEYGQDSSNYRTDSIMLARIDPKQKQVTLVSIHRDTLVDLGEHGKQKINAAYSVGGPSYTVEVISKFAGVPISHYAEIDFDHFEGIVDALGGVTVDVPIDINDPYAGEPIQKGEQTLNGAQALTLCRSRHAYDNYGDGDLYRAANQRMVIAAIVKKVLASDPATMTATISSMADAVSTDLSLQQILNLAAQMKGINMDTDVYTGMEPTTSTYLNETWYEICDTAAWQKMMSRVDQGLSPYESADDDPTGEVAGGKTNVKNDGGSGQDSTTFDTNTSADKDGTVHSGTVEVLNGAGEDGLAGRVANSLAAYGYDTSAGTARNRYDSTVVAYMNDAAKPKAQAVAQALGGEVEVVPGEGVYISDADVLVVLGTDLRNYS</sequence>
<evidence type="ECO:0000256" key="3">
    <source>
        <dbReference type="SAM" id="Phobius"/>
    </source>
</evidence>
<dbReference type="Pfam" id="PF13399">
    <property type="entry name" value="LytR_C"/>
    <property type="match status" value="1"/>
</dbReference>
<organism evidence="6 7">
    <name type="scientific">Muricaecibacterium torontonense</name>
    <dbReference type="NCBI Taxonomy" id="3032871"/>
    <lineage>
        <taxon>Bacteria</taxon>
        <taxon>Bacillati</taxon>
        <taxon>Actinomycetota</taxon>
        <taxon>Coriobacteriia</taxon>
        <taxon>Coriobacteriales</taxon>
        <taxon>Atopobiaceae</taxon>
        <taxon>Muricaecibacterium</taxon>
    </lineage>
</organism>
<dbReference type="InterPro" id="IPR027381">
    <property type="entry name" value="LytR/CpsA/Psr_C"/>
</dbReference>
<dbReference type="PANTHER" id="PTHR33392:SF6">
    <property type="entry name" value="POLYISOPRENYL-TEICHOIC ACID--PEPTIDOGLYCAN TEICHOIC ACID TRANSFERASE TAGU"/>
    <property type="match status" value="1"/>
</dbReference>
<dbReference type="InterPro" id="IPR050922">
    <property type="entry name" value="LytR/CpsA/Psr_CW_biosynth"/>
</dbReference>
<protein>
    <submittedName>
        <fullName evidence="6">LytR family transcriptional regulator</fullName>
    </submittedName>
</protein>
<name>A0A4S2F2L2_9ACTN</name>
<dbReference type="InterPro" id="IPR004474">
    <property type="entry name" value="LytR_CpsA_psr"/>
</dbReference>
<dbReference type="NCBIfam" id="TIGR00350">
    <property type="entry name" value="lytR_cpsA_psr"/>
    <property type="match status" value="1"/>
</dbReference>
<evidence type="ECO:0000256" key="2">
    <source>
        <dbReference type="SAM" id="MobiDB-lite"/>
    </source>
</evidence>
<keyword evidence="3" id="KW-0812">Transmembrane</keyword>
<comment type="similarity">
    <text evidence="1">Belongs to the LytR/CpsA/Psr (LCP) family.</text>
</comment>
<evidence type="ECO:0000313" key="7">
    <source>
        <dbReference type="Proteomes" id="UP000310263"/>
    </source>
</evidence>
<feature type="transmembrane region" description="Helical" evidence="3">
    <location>
        <begin position="51"/>
        <end position="73"/>
    </location>
</feature>
<feature type="region of interest" description="Disordered" evidence="2">
    <location>
        <begin position="354"/>
        <end position="400"/>
    </location>
</feature>
<feature type="compositionally biased region" description="Polar residues" evidence="2">
    <location>
        <begin position="383"/>
        <end position="393"/>
    </location>
</feature>
<feature type="compositionally biased region" description="Polar residues" evidence="2">
    <location>
        <begin position="23"/>
        <end position="33"/>
    </location>
</feature>
<accession>A0A4S2F2L2</accession>
<evidence type="ECO:0000259" key="5">
    <source>
        <dbReference type="Pfam" id="PF13399"/>
    </source>
</evidence>
<feature type="domain" description="Cell envelope-related transcriptional attenuator" evidence="4">
    <location>
        <begin position="128"/>
        <end position="274"/>
    </location>
</feature>
<gene>
    <name evidence="6" type="ORF">E5334_04075</name>
</gene>
<keyword evidence="3" id="KW-0472">Membrane</keyword>
<reference evidence="6 7" key="1">
    <citation type="submission" date="2019-04" db="EMBL/GenBank/DDBJ databases">
        <title>Microbes associate with the intestines of laboratory mice.</title>
        <authorList>
            <person name="Navarre W."/>
            <person name="Wong E."/>
            <person name="Huang K."/>
            <person name="Tropini C."/>
            <person name="Ng K."/>
            <person name="Yu B."/>
        </authorList>
    </citation>
    <scope>NUCLEOTIDE SEQUENCE [LARGE SCALE GENOMIC DNA]</scope>
    <source>
        <strain evidence="6 7">NM07_P-09</strain>
    </source>
</reference>
<dbReference type="AlphaFoldDB" id="A0A4S2F2L2"/>
<comment type="caution">
    <text evidence="6">The sequence shown here is derived from an EMBL/GenBank/DDBJ whole genome shotgun (WGS) entry which is preliminary data.</text>
</comment>
<dbReference type="Gene3D" id="3.30.70.2390">
    <property type="match status" value="1"/>
</dbReference>
<dbReference type="Gene3D" id="3.40.630.190">
    <property type="entry name" value="LCP protein"/>
    <property type="match status" value="1"/>
</dbReference>
<keyword evidence="3" id="KW-1133">Transmembrane helix</keyword>
<dbReference type="OrthoDB" id="9782542at2"/>
<evidence type="ECO:0000313" key="6">
    <source>
        <dbReference type="EMBL" id="TGY62597.1"/>
    </source>
</evidence>
<proteinExistence type="inferred from homology"/>